<evidence type="ECO:0000313" key="5">
    <source>
        <dbReference type="Proteomes" id="UP000595942"/>
    </source>
</evidence>
<dbReference type="OrthoDB" id="2411880at2"/>
<dbReference type="KEGG" id="scv:A4G25_01165"/>
<dbReference type="GeneID" id="93726454"/>
<dbReference type="InterPro" id="IPR032561">
    <property type="entry name" value="DUF4930"/>
</dbReference>
<reference evidence="3 4" key="1">
    <citation type="submission" date="2018-11" db="EMBL/GenBank/DDBJ databases">
        <title>Genomic profiling of Staphylococcus species from a Poultry farm system in KwaZulu-Natal, South Africa.</title>
        <authorList>
            <person name="Amoako D.G."/>
            <person name="Somboro A.M."/>
            <person name="Abia A.L.K."/>
            <person name="Bester L.A."/>
            <person name="Essack S.Y."/>
        </authorList>
    </citation>
    <scope>NUCLEOTIDE SEQUENCE [LARGE SCALE GENOMIC DNA]</scope>
    <source>
        <strain evidence="3 4">SA11</strain>
    </source>
</reference>
<organism evidence="3 4">
    <name type="scientific">Staphylococcus condimenti</name>
    <dbReference type="NCBI Taxonomy" id="70255"/>
    <lineage>
        <taxon>Bacteria</taxon>
        <taxon>Bacillati</taxon>
        <taxon>Bacillota</taxon>
        <taxon>Bacilli</taxon>
        <taxon>Bacillales</taxon>
        <taxon>Staphylococcaceae</taxon>
        <taxon>Staphylococcus</taxon>
    </lineage>
</organism>
<accession>A0A143P7W1</accession>
<dbReference type="EMBL" id="CP068073">
    <property type="protein sequence ID" value="QQS83597.1"/>
    <property type="molecule type" value="Genomic_DNA"/>
</dbReference>
<dbReference type="AlphaFoldDB" id="A0A143P7W1"/>
<keyword evidence="1" id="KW-1133">Transmembrane helix</keyword>
<evidence type="ECO:0000313" key="3">
    <source>
        <dbReference type="EMBL" id="RZI00272.1"/>
    </source>
</evidence>
<evidence type="ECO:0000313" key="4">
    <source>
        <dbReference type="Proteomes" id="UP000293854"/>
    </source>
</evidence>
<keyword evidence="1" id="KW-0812">Transmembrane</keyword>
<feature type="transmembrane region" description="Helical" evidence="1">
    <location>
        <begin position="7"/>
        <end position="25"/>
    </location>
</feature>
<dbReference type="RefSeq" id="WP_047131849.1">
    <property type="nucleotide sequence ID" value="NZ_CP015114.1"/>
</dbReference>
<keyword evidence="1" id="KW-0472">Membrane</keyword>
<name>A0A143P7W1_9STAP</name>
<gene>
    <name evidence="3" type="ORF">EIG99_11965</name>
    <name evidence="2" type="ORF">I6J05_04560</name>
</gene>
<keyword evidence="5" id="KW-1185">Reference proteome</keyword>
<evidence type="ECO:0000256" key="1">
    <source>
        <dbReference type="SAM" id="Phobius"/>
    </source>
</evidence>
<sequence>MRFILNLIKNIIAVAGIIVIVFFALKYAPFLKDQEWNPVGNKGVHSSYSNESVPVDEFKPGQHYAVEENDLLNNMPASQVKNIFNMINKKEFMHVSDLSRMGYNDKYLIGQRGNQFIMYQFGSDEIRVYATEIELQQDLNALHQNIEMKPMNAY</sequence>
<reference evidence="2 5" key="2">
    <citation type="submission" date="2021-01" db="EMBL/GenBank/DDBJ databases">
        <title>FDA dAtabase for Regulatory Grade micrObial Sequences (FDA-ARGOS): Supporting development and validation of Infectious Disease Dx tests.</title>
        <authorList>
            <person name="Sproer C."/>
            <person name="Gronow S."/>
            <person name="Severitt S."/>
            <person name="Schroder I."/>
            <person name="Tallon L."/>
            <person name="Sadzewicz L."/>
            <person name="Zhao X."/>
            <person name="Boylan J."/>
            <person name="Ott S."/>
            <person name="Bowen H."/>
            <person name="Vavikolanu K."/>
            <person name="Mehta A."/>
            <person name="Aluvathingal J."/>
            <person name="Nadendla S."/>
            <person name="Lowell S."/>
            <person name="Myers T."/>
            <person name="Yan Y."/>
            <person name="Sichtig H."/>
        </authorList>
    </citation>
    <scope>NUCLEOTIDE SEQUENCE [LARGE SCALE GENOMIC DNA]</scope>
    <source>
        <strain evidence="2 5">FDAARGOS_1148</strain>
    </source>
</reference>
<dbReference type="Pfam" id="PF16284">
    <property type="entry name" value="DUF4930"/>
    <property type="match status" value="1"/>
</dbReference>
<dbReference type="Proteomes" id="UP000595942">
    <property type="component" value="Chromosome"/>
</dbReference>
<dbReference type="EMBL" id="RQTE01000310">
    <property type="protein sequence ID" value="RZI00272.1"/>
    <property type="molecule type" value="Genomic_DNA"/>
</dbReference>
<proteinExistence type="predicted"/>
<evidence type="ECO:0000313" key="2">
    <source>
        <dbReference type="EMBL" id="QQS83597.1"/>
    </source>
</evidence>
<protein>
    <submittedName>
        <fullName evidence="3">DUF4930 family protein</fullName>
    </submittedName>
</protein>
<dbReference type="Proteomes" id="UP000293854">
    <property type="component" value="Unassembled WGS sequence"/>
</dbReference>